<comment type="caution">
    <text evidence="1">The sequence shown here is derived from an EMBL/GenBank/DDBJ whole genome shotgun (WGS) entry which is preliminary data.</text>
</comment>
<protein>
    <submittedName>
        <fullName evidence="1">Uncharacterized protein</fullName>
    </submittedName>
</protein>
<name>X1LKS2_9ZZZZ</name>
<accession>X1LKS2</accession>
<reference evidence="1" key="1">
    <citation type="journal article" date="2014" name="Front. Microbiol.">
        <title>High frequency of phylogenetically diverse reductive dehalogenase-homologous genes in deep subseafloor sedimentary metagenomes.</title>
        <authorList>
            <person name="Kawai M."/>
            <person name="Futagami T."/>
            <person name="Toyoda A."/>
            <person name="Takaki Y."/>
            <person name="Nishi S."/>
            <person name="Hori S."/>
            <person name="Arai W."/>
            <person name="Tsubouchi T."/>
            <person name="Morono Y."/>
            <person name="Uchiyama I."/>
            <person name="Ito T."/>
            <person name="Fujiyama A."/>
            <person name="Inagaki F."/>
            <person name="Takami H."/>
        </authorList>
    </citation>
    <scope>NUCLEOTIDE SEQUENCE</scope>
    <source>
        <strain evidence="1">Expedition CK06-06</strain>
    </source>
</reference>
<dbReference type="EMBL" id="BARV01000186">
    <property type="protein sequence ID" value="GAH94733.1"/>
    <property type="molecule type" value="Genomic_DNA"/>
</dbReference>
<evidence type="ECO:0000313" key="1">
    <source>
        <dbReference type="EMBL" id="GAH94733.1"/>
    </source>
</evidence>
<gene>
    <name evidence="1" type="ORF">S06H3_00857</name>
</gene>
<organism evidence="1">
    <name type="scientific">marine sediment metagenome</name>
    <dbReference type="NCBI Taxonomy" id="412755"/>
    <lineage>
        <taxon>unclassified sequences</taxon>
        <taxon>metagenomes</taxon>
        <taxon>ecological metagenomes</taxon>
    </lineage>
</organism>
<dbReference type="AlphaFoldDB" id="X1LKS2"/>
<sequence>MLEATLLRVLRGLLRDIIIDPYTGTGDIAPAVIRSTATTNFGMVKVQIHWSVATSNPVTIALDAQAGAAYDTVLRVVEMEANTDLVYYFEGNAKFEAGDAITVDWTDDTGGVAIWGVQIGRCE</sequence>
<proteinExistence type="predicted"/>